<keyword evidence="2" id="KW-1185">Reference proteome</keyword>
<dbReference type="EMBL" id="CM055733">
    <property type="protein sequence ID" value="KAJ8009889.1"/>
    <property type="molecule type" value="Genomic_DNA"/>
</dbReference>
<gene>
    <name evidence="1" type="ORF">DPEC_G00068860</name>
</gene>
<organism evidence="1 2">
    <name type="scientific">Dallia pectoralis</name>
    <name type="common">Alaska blackfish</name>
    <dbReference type="NCBI Taxonomy" id="75939"/>
    <lineage>
        <taxon>Eukaryota</taxon>
        <taxon>Metazoa</taxon>
        <taxon>Chordata</taxon>
        <taxon>Craniata</taxon>
        <taxon>Vertebrata</taxon>
        <taxon>Euteleostomi</taxon>
        <taxon>Actinopterygii</taxon>
        <taxon>Neopterygii</taxon>
        <taxon>Teleostei</taxon>
        <taxon>Protacanthopterygii</taxon>
        <taxon>Esociformes</taxon>
        <taxon>Umbridae</taxon>
        <taxon>Dallia</taxon>
    </lineage>
</organism>
<dbReference type="Proteomes" id="UP001157502">
    <property type="component" value="Chromosome 6"/>
</dbReference>
<proteinExistence type="predicted"/>
<comment type="caution">
    <text evidence="1">The sequence shown here is derived from an EMBL/GenBank/DDBJ whole genome shotgun (WGS) entry which is preliminary data.</text>
</comment>
<evidence type="ECO:0000313" key="1">
    <source>
        <dbReference type="EMBL" id="KAJ8009889.1"/>
    </source>
</evidence>
<sequence length="628" mass="70917">MELLKPRQSPRLVNRQEGRQRSPLWKALPVAAGASVPVNANTGSDVCGQTQPRPREPTPEICIDQKFFRAAEQHGQATEQLVSRQEGRRENPHRLPLPVAAGAPVQVNEDREALSEERLFLQTLPRWKSSGFPENDLKAMGYTPYQPMVFVTCDLVAAANIKLTVIDSIRRPVNVPQNSLVNLSEPRDRETWGSVTDMRPPVALTDIEPERPRTSWATGVETSKVYHIELCYPTQMVYDRRIPCSTLSCRRETQTYRTVDLSAPPEHGCKHVELITSEFPNKTQADQPKLLMIKSSDTLYLGPVCTIENITGLLVHKVFTNNVNLLEDILDMHTSLQVHPFIPRTFALHLTKLPFLCMPAVGMYVGEAAGIWNTGSLYKECVPTACEKATLAYHVTQCLLRAQILSLRILGFTLKCIQPARIWRWRTGFRLDFIACLADTMYMWRSVDPHWGALEGLATIHTTLQQLGLLDHLPELVKVQLAEAYATLFHTQGRQAGRRLRCSSRTRTRSEPGGEDLLHTVYNLCKFTDEETSVDSTWETILGSDRYKHIFLKTPGLIIQPYGPFYIRIHHQRFTWNKAIIVEPVRFDRSPGLPTVIPLMGGISEDSNEARAKVPKVSRKNCSSGCQN</sequence>
<name>A0ACC2H1R2_DALPE</name>
<protein>
    <submittedName>
        <fullName evidence="1">Uncharacterized protein</fullName>
    </submittedName>
</protein>
<accession>A0ACC2H1R2</accession>
<reference evidence="1" key="1">
    <citation type="submission" date="2021-05" db="EMBL/GenBank/DDBJ databases">
        <authorList>
            <person name="Pan Q."/>
            <person name="Jouanno E."/>
            <person name="Zahm M."/>
            <person name="Klopp C."/>
            <person name="Cabau C."/>
            <person name="Louis A."/>
            <person name="Berthelot C."/>
            <person name="Parey E."/>
            <person name="Roest Crollius H."/>
            <person name="Montfort J."/>
            <person name="Robinson-Rechavi M."/>
            <person name="Bouchez O."/>
            <person name="Lampietro C."/>
            <person name="Lopez Roques C."/>
            <person name="Donnadieu C."/>
            <person name="Postlethwait J."/>
            <person name="Bobe J."/>
            <person name="Dillon D."/>
            <person name="Chandos A."/>
            <person name="von Hippel F."/>
            <person name="Guiguen Y."/>
        </authorList>
    </citation>
    <scope>NUCLEOTIDE SEQUENCE</scope>
    <source>
        <strain evidence="1">YG-Jan2019</strain>
    </source>
</reference>
<evidence type="ECO:0000313" key="2">
    <source>
        <dbReference type="Proteomes" id="UP001157502"/>
    </source>
</evidence>